<keyword evidence="4" id="KW-1185">Reference proteome</keyword>
<proteinExistence type="predicted"/>
<comment type="caution">
    <text evidence="3">The sequence shown here is derived from an EMBL/GenBank/DDBJ whole genome shotgun (WGS) entry which is preliminary data.</text>
</comment>
<dbReference type="EMBL" id="NKCI01000377">
    <property type="protein sequence ID" value="RSL42232.1"/>
    <property type="molecule type" value="Genomic_DNA"/>
</dbReference>
<organism evidence="3 4">
    <name type="scientific">Fusarium duplospermum</name>
    <dbReference type="NCBI Taxonomy" id="1325734"/>
    <lineage>
        <taxon>Eukaryota</taxon>
        <taxon>Fungi</taxon>
        <taxon>Dikarya</taxon>
        <taxon>Ascomycota</taxon>
        <taxon>Pezizomycotina</taxon>
        <taxon>Sordariomycetes</taxon>
        <taxon>Hypocreomycetidae</taxon>
        <taxon>Hypocreales</taxon>
        <taxon>Nectriaceae</taxon>
        <taxon>Fusarium</taxon>
        <taxon>Fusarium solani species complex</taxon>
    </lineage>
</organism>
<dbReference type="InterPro" id="IPR046797">
    <property type="entry name" value="PDDEXK_12"/>
</dbReference>
<dbReference type="Proteomes" id="UP000288168">
    <property type="component" value="Unassembled WGS sequence"/>
</dbReference>
<dbReference type="AlphaFoldDB" id="A0A428NN98"/>
<dbReference type="STRING" id="1325734.A0A428NN98"/>
<name>A0A428NN98_9HYPO</name>
<gene>
    <name evidence="3" type="ORF">CEP54_015549</name>
</gene>
<evidence type="ECO:0000259" key="2">
    <source>
        <dbReference type="Pfam" id="PF20516"/>
    </source>
</evidence>
<feature type="region of interest" description="Disordered" evidence="1">
    <location>
        <begin position="18"/>
        <end position="102"/>
    </location>
</feature>
<evidence type="ECO:0000313" key="3">
    <source>
        <dbReference type="EMBL" id="RSL42232.1"/>
    </source>
</evidence>
<dbReference type="Pfam" id="PF20516">
    <property type="entry name" value="PDDEXK_12"/>
    <property type="match status" value="1"/>
</dbReference>
<accession>A0A428NN98</accession>
<evidence type="ECO:0000256" key="1">
    <source>
        <dbReference type="SAM" id="MobiDB-lite"/>
    </source>
</evidence>
<feature type="compositionally biased region" description="Low complexity" evidence="1">
    <location>
        <begin position="72"/>
        <end position="88"/>
    </location>
</feature>
<protein>
    <recommendedName>
        <fullName evidence="2">PD-(D/E)XK nuclease-like domain-containing protein</fullName>
    </recommendedName>
</protein>
<dbReference type="OrthoDB" id="4161186at2759"/>
<feature type="domain" description="PD-(D/E)XK nuclease-like" evidence="2">
    <location>
        <begin position="158"/>
        <end position="425"/>
    </location>
</feature>
<feature type="compositionally biased region" description="Polar residues" evidence="1">
    <location>
        <begin position="89"/>
        <end position="101"/>
    </location>
</feature>
<sequence length="445" mass="50384">MLNDSRIKLWLSKLPDHWNSDSPAVLKRKTRHDQLTPPHSLNGADMMGQTPKRPRIGGDDQTTPRAKRKGSKASSISSTSLPSSLASSQQGDMSTTASSPRRQLMGLRLTAGGMECRQLDTDDPPTVAASLVSEMVAINVGMDVLPQGMKDEILHLVKEHMLEPKLWQNAFTHTDMSKLPGRIPNWAELEEIRVQAKECFNHGHEEVGWNMEVHHPLLKSVFRSSDPNQPLDFMSCATARPHRNFLQWSVRQKLVDICFYSKTSRDIQALKDLGRRTVTDTVNHTDYQPLQLRPIVLGIETKHPSKDLDTAQLQMGVWQSAHWKFLELAVADKVRSTLPPDTDQETVFAATKTALMELKFLPGIIIQGHRWCFVFSTLESEAEGKSEAKTILWVEQEFGSTQNMLKMYQTIAGLRRLAGWATDVYMPWYRKYVLRSDTLVDDWTG</sequence>
<evidence type="ECO:0000313" key="4">
    <source>
        <dbReference type="Proteomes" id="UP000288168"/>
    </source>
</evidence>
<reference evidence="3 4" key="1">
    <citation type="submission" date="2017-06" db="EMBL/GenBank/DDBJ databases">
        <title>Comparative genomic analysis of Ambrosia Fusariam Clade fungi.</title>
        <authorList>
            <person name="Stajich J.E."/>
            <person name="Carrillo J."/>
            <person name="Kijimoto T."/>
            <person name="Eskalen A."/>
            <person name="O'Donnell K."/>
            <person name="Kasson M."/>
        </authorList>
    </citation>
    <scope>NUCLEOTIDE SEQUENCE [LARGE SCALE GENOMIC DNA]</scope>
    <source>
        <strain evidence="3 4">NRRL62584</strain>
    </source>
</reference>